<evidence type="ECO:0000313" key="2">
    <source>
        <dbReference type="EMBL" id="KGE89474.1"/>
    </source>
</evidence>
<dbReference type="RefSeq" id="WP_044216268.1">
    <property type="nucleotide sequence ID" value="NZ_JBKAGJ010000052.1"/>
</dbReference>
<evidence type="ECO:0000256" key="1">
    <source>
        <dbReference type="SAM" id="Phobius"/>
    </source>
</evidence>
<accession>A0A098SAB7</accession>
<dbReference type="EMBL" id="JPOS01000006">
    <property type="protein sequence ID" value="KGE89474.1"/>
    <property type="molecule type" value="Genomic_DNA"/>
</dbReference>
<dbReference type="OrthoDB" id="887293at2"/>
<reference evidence="2 3" key="1">
    <citation type="journal article" date="2014" name="Int. J. Syst. Evol. Microbiol.">
        <title>Phaeodactylibacter xiamenensis gen. nov., sp. nov., a member of the family Saprospiraceae isolated from the marine alga Phaeodactylum tricornutum.</title>
        <authorList>
            <person name="Chen Z.Jr."/>
            <person name="Lei X."/>
            <person name="Lai Q."/>
            <person name="Li Y."/>
            <person name="Zhang B."/>
            <person name="Zhang J."/>
            <person name="Zhang H."/>
            <person name="Yang L."/>
            <person name="Zheng W."/>
            <person name="Tian Y."/>
            <person name="Yu Z."/>
            <person name="Xu H.Jr."/>
            <person name="Zheng T."/>
        </authorList>
    </citation>
    <scope>NUCLEOTIDE SEQUENCE [LARGE SCALE GENOMIC DNA]</scope>
    <source>
        <strain evidence="2 3">KD52</strain>
    </source>
</reference>
<feature type="transmembrane region" description="Helical" evidence="1">
    <location>
        <begin position="27"/>
        <end position="45"/>
    </location>
</feature>
<name>A0A098SAB7_9BACT</name>
<evidence type="ECO:0000313" key="3">
    <source>
        <dbReference type="Proteomes" id="UP000029736"/>
    </source>
</evidence>
<keyword evidence="1" id="KW-0812">Transmembrane</keyword>
<dbReference type="Proteomes" id="UP000029736">
    <property type="component" value="Unassembled WGS sequence"/>
</dbReference>
<keyword evidence="1" id="KW-0472">Membrane</keyword>
<comment type="caution">
    <text evidence="2">The sequence shown here is derived from an EMBL/GenBank/DDBJ whole genome shotgun (WGS) entry which is preliminary data.</text>
</comment>
<proteinExistence type="predicted"/>
<keyword evidence="3" id="KW-1185">Reference proteome</keyword>
<gene>
    <name evidence="2" type="ORF">IX84_02515</name>
</gene>
<protein>
    <recommendedName>
        <fullName evidence="4">FUSC family protein</fullName>
    </recommendedName>
</protein>
<keyword evidence="1" id="KW-1133">Transmembrane helix</keyword>
<feature type="transmembrane region" description="Helical" evidence="1">
    <location>
        <begin position="51"/>
        <end position="68"/>
    </location>
</feature>
<dbReference type="AlphaFoldDB" id="A0A098SAB7"/>
<evidence type="ECO:0008006" key="4">
    <source>
        <dbReference type="Google" id="ProtNLM"/>
    </source>
</evidence>
<organism evidence="2 3">
    <name type="scientific">Phaeodactylibacter xiamenensis</name>
    <dbReference type="NCBI Taxonomy" id="1524460"/>
    <lineage>
        <taxon>Bacteria</taxon>
        <taxon>Pseudomonadati</taxon>
        <taxon>Bacteroidota</taxon>
        <taxon>Saprospiria</taxon>
        <taxon>Saprospirales</taxon>
        <taxon>Haliscomenobacteraceae</taxon>
        <taxon>Phaeodactylibacter</taxon>
    </lineage>
</organism>
<sequence length="88" mass="9565">MKDQKDYAQLTLEALRTEEQKLKRQNLTGNVFTGFLAGVMIYGLVKNGFGLLYTAIPLLIIAVVAKNGQSLQAKLKAVRAELAGRDGA</sequence>